<protein>
    <submittedName>
        <fullName evidence="1">10456_t:CDS:1</fullName>
    </submittedName>
</protein>
<evidence type="ECO:0000313" key="1">
    <source>
        <dbReference type="EMBL" id="CAG8586485.1"/>
    </source>
</evidence>
<accession>A0A9N9C3J3</accession>
<evidence type="ECO:0000313" key="2">
    <source>
        <dbReference type="Proteomes" id="UP000789375"/>
    </source>
</evidence>
<reference evidence="1" key="1">
    <citation type="submission" date="2021-06" db="EMBL/GenBank/DDBJ databases">
        <authorList>
            <person name="Kallberg Y."/>
            <person name="Tangrot J."/>
            <person name="Rosling A."/>
        </authorList>
    </citation>
    <scope>NUCLEOTIDE SEQUENCE</scope>
    <source>
        <strain evidence="1">87-6 pot B 2015</strain>
    </source>
</reference>
<dbReference type="Proteomes" id="UP000789375">
    <property type="component" value="Unassembled WGS sequence"/>
</dbReference>
<name>A0A9N9C3J3_FUNMO</name>
<keyword evidence="2" id="KW-1185">Reference proteome</keyword>
<organism evidence="1 2">
    <name type="scientific">Funneliformis mosseae</name>
    <name type="common">Endomycorrhizal fungus</name>
    <name type="synonym">Glomus mosseae</name>
    <dbReference type="NCBI Taxonomy" id="27381"/>
    <lineage>
        <taxon>Eukaryota</taxon>
        <taxon>Fungi</taxon>
        <taxon>Fungi incertae sedis</taxon>
        <taxon>Mucoromycota</taxon>
        <taxon>Glomeromycotina</taxon>
        <taxon>Glomeromycetes</taxon>
        <taxon>Glomerales</taxon>
        <taxon>Glomeraceae</taxon>
        <taxon>Funneliformis</taxon>
    </lineage>
</organism>
<gene>
    <name evidence="1" type="ORF">FMOSSE_LOCUS8219</name>
</gene>
<dbReference type="AlphaFoldDB" id="A0A9N9C3J3"/>
<dbReference type="EMBL" id="CAJVPP010002086">
    <property type="protein sequence ID" value="CAG8586485.1"/>
    <property type="molecule type" value="Genomic_DNA"/>
</dbReference>
<sequence length="67" mass="8039">MDYLLDPVDFGIKYSKDYPKATGKEARAKYEEYNDFYTTYHQDNPERSNRKKNLNIVTSFVLYCKLE</sequence>
<comment type="caution">
    <text evidence="1">The sequence shown here is derived from an EMBL/GenBank/DDBJ whole genome shotgun (WGS) entry which is preliminary data.</text>
</comment>
<proteinExistence type="predicted"/>